<feature type="compositionally biased region" description="Low complexity" evidence="1">
    <location>
        <begin position="259"/>
        <end position="272"/>
    </location>
</feature>
<accession>A0A0C2Z0Q4</accession>
<feature type="compositionally biased region" description="Polar residues" evidence="1">
    <location>
        <begin position="7"/>
        <end position="23"/>
    </location>
</feature>
<dbReference type="Proteomes" id="UP000053989">
    <property type="component" value="Unassembled WGS sequence"/>
</dbReference>
<feature type="compositionally biased region" description="Polar residues" evidence="1">
    <location>
        <begin position="170"/>
        <end position="182"/>
    </location>
</feature>
<organism evidence="2 3">
    <name type="scientific">Scleroderma citrinum Foug A</name>
    <dbReference type="NCBI Taxonomy" id="1036808"/>
    <lineage>
        <taxon>Eukaryota</taxon>
        <taxon>Fungi</taxon>
        <taxon>Dikarya</taxon>
        <taxon>Basidiomycota</taxon>
        <taxon>Agaricomycotina</taxon>
        <taxon>Agaricomycetes</taxon>
        <taxon>Agaricomycetidae</taxon>
        <taxon>Boletales</taxon>
        <taxon>Sclerodermatineae</taxon>
        <taxon>Sclerodermataceae</taxon>
        <taxon>Scleroderma</taxon>
    </lineage>
</organism>
<evidence type="ECO:0000256" key="1">
    <source>
        <dbReference type="SAM" id="MobiDB-lite"/>
    </source>
</evidence>
<sequence>MPPTFSGGMNYSQGPHSCGTTRQHWPPSLSHGGQYTPPLSPQIQVHINVTPQSSFTQSRAASTIQSSGYPSPSVENATQASFTRERIEDWNSATRRSVLVESSQHSHQHTSSTRTSCKSEYSTAHADRIGNPYPSPTASPFSSHTSQAPVSSGFLSPQHAQLSPVGGNEPQFSRSNSQQPSPLNIGIHLPIFSQESRAPSVAIFHASEGTHPSAICKKCTTPSLSQASEAPSLIASKAPTQGSQTRSDLRTAILERSMDSSVRSSTSNSPRRQAYVSGAPNSPVISRIGHPGEREMAITPAPGSAKQVLCSVTSSLLGGSGSVSSPRKTNDSVVPNSLAALRSGYSEQARTNKTLAPSQVGSVKQTPLSEEFIFPGSSLGLGIDCTPSRHFVEKHDQPSTGAARAVRRQLPILCARSTQELVGIRNVRTVVHEVHGISETIYKRTYSPMSCLNWTA</sequence>
<gene>
    <name evidence="2" type="ORF">SCLCIDRAFT_297778</name>
</gene>
<feature type="region of interest" description="Disordered" evidence="1">
    <location>
        <begin position="98"/>
        <end position="185"/>
    </location>
</feature>
<evidence type="ECO:0000313" key="3">
    <source>
        <dbReference type="Proteomes" id="UP000053989"/>
    </source>
</evidence>
<name>A0A0C2Z0Q4_9AGAM</name>
<dbReference type="EMBL" id="KN822135">
    <property type="protein sequence ID" value="KIM55408.1"/>
    <property type="molecule type" value="Genomic_DNA"/>
</dbReference>
<dbReference type="HOGENOM" id="CLU_600141_0_0_1"/>
<protein>
    <submittedName>
        <fullName evidence="2">Uncharacterized protein</fullName>
    </submittedName>
</protein>
<dbReference type="AlphaFoldDB" id="A0A0C2Z0Q4"/>
<keyword evidence="3" id="KW-1185">Reference proteome</keyword>
<feature type="region of interest" description="Disordered" evidence="1">
    <location>
        <begin position="1"/>
        <end position="36"/>
    </location>
</feature>
<proteinExistence type="predicted"/>
<reference evidence="2 3" key="1">
    <citation type="submission" date="2014-04" db="EMBL/GenBank/DDBJ databases">
        <authorList>
            <consortium name="DOE Joint Genome Institute"/>
            <person name="Kuo A."/>
            <person name="Kohler A."/>
            <person name="Nagy L.G."/>
            <person name="Floudas D."/>
            <person name="Copeland A."/>
            <person name="Barry K.W."/>
            <person name="Cichocki N."/>
            <person name="Veneault-Fourrey C."/>
            <person name="LaButti K."/>
            <person name="Lindquist E.A."/>
            <person name="Lipzen A."/>
            <person name="Lundell T."/>
            <person name="Morin E."/>
            <person name="Murat C."/>
            <person name="Sun H."/>
            <person name="Tunlid A."/>
            <person name="Henrissat B."/>
            <person name="Grigoriev I.V."/>
            <person name="Hibbett D.S."/>
            <person name="Martin F."/>
            <person name="Nordberg H.P."/>
            <person name="Cantor M.N."/>
            <person name="Hua S.X."/>
        </authorList>
    </citation>
    <scope>NUCLEOTIDE SEQUENCE [LARGE SCALE GENOMIC DNA]</scope>
    <source>
        <strain evidence="2 3">Foug A</strain>
    </source>
</reference>
<feature type="compositionally biased region" description="Polar residues" evidence="1">
    <location>
        <begin position="136"/>
        <end position="161"/>
    </location>
</feature>
<feature type="region of interest" description="Disordered" evidence="1">
    <location>
        <begin position="255"/>
        <end position="283"/>
    </location>
</feature>
<reference evidence="3" key="2">
    <citation type="submission" date="2015-01" db="EMBL/GenBank/DDBJ databases">
        <title>Evolutionary Origins and Diversification of the Mycorrhizal Mutualists.</title>
        <authorList>
            <consortium name="DOE Joint Genome Institute"/>
            <consortium name="Mycorrhizal Genomics Consortium"/>
            <person name="Kohler A."/>
            <person name="Kuo A."/>
            <person name="Nagy L.G."/>
            <person name="Floudas D."/>
            <person name="Copeland A."/>
            <person name="Barry K.W."/>
            <person name="Cichocki N."/>
            <person name="Veneault-Fourrey C."/>
            <person name="LaButti K."/>
            <person name="Lindquist E.A."/>
            <person name="Lipzen A."/>
            <person name="Lundell T."/>
            <person name="Morin E."/>
            <person name="Murat C."/>
            <person name="Riley R."/>
            <person name="Ohm R."/>
            <person name="Sun H."/>
            <person name="Tunlid A."/>
            <person name="Henrissat B."/>
            <person name="Grigoriev I.V."/>
            <person name="Hibbett D.S."/>
            <person name="Martin F."/>
        </authorList>
    </citation>
    <scope>NUCLEOTIDE SEQUENCE [LARGE SCALE GENOMIC DNA]</scope>
    <source>
        <strain evidence="3">Foug A</strain>
    </source>
</reference>
<evidence type="ECO:0000313" key="2">
    <source>
        <dbReference type="EMBL" id="KIM55408.1"/>
    </source>
</evidence>
<feature type="region of interest" description="Disordered" evidence="1">
    <location>
        <begin position="52"/>
        <end position="82"/>
    </location>
</feature>
<dbReference type="InParanoid" id="A0A0C2Z0Q4"/>
<feature type="compositionally biased region" description="Low complexity" evidence="1">
    <location>
        <begin position="102"/>
        <end position="116"/>
    </location>
</feature>